<gene>
    <name evidence="1" type="ORF">S03H2_10029</name>
</gene>
<dbReference type="EMBL" id="BARU01005183">
    <property type="protein sequence ID" value="GAH27927.1"/>
    <property type="molecule type" value="Genomic_DNA"/>
</dbReference>
<organism evidence="1">
    <name type="scientific">marine sediment metagenome</name>
    <dbReference type="NCBI Taxonomy" id="412755"/>
    <lineage>
        <taxon>unclassified sequences</taxon>
        <taxon>metagenomes</taxon>
        <taxon>ecological metagenomes</taxon>
    </lineage>
</organism>
<proteinExistence type="predicted"/>
<feature type="non-terminal residue" evidence="1">
    <location>
        <position position="1"/>
    </location>
</feature>
<sequence length="94" mass="10150">LWKPMVGMLAFVLRSLRPAKIADRGGLTVYWYSAVSQARALSEFAAAGAHAAGHRRASAAAGGGYGAVKQFIQYSSHRDFSAHCQESFDIIYLS</sequence>
<reference evidence="1" key="1">
    <citation type="journal article" date="2014" name="Front. Microbiol.">
        <title>High frequency of phylogenetically diverse reductive dehalogenase-homologous genes in deep subseafloor sedimentary metagenomes.</title>
        <authorList>
            <person name="Kawai M."/>
            <person name="Futagami T."/>
            <person name="Toyoda A."/>
            <person name="Takaki Y."/>
            <person name="Nishi S."/>
            <person name="Hori S."/>
            <person name="Arai W."/>
            <person name="Tsubouchi T."/>
            <person name="Morono Y."/>
            <person name="Uchiyama I."/>
            <person name="Ito T."/>
            <person name="Fujiyama A."/>
            <person name="Inagaki F."/>
            <person name="Takami H."/>
        </authorList>
    </citation>
    <scope>NUCLEOTIDE SEQUENCE</scope>
    <source>
        <strain evidence="1">Expedition CK06-06</strain>
    </source>
</reference>
<dbReference type="AlphaFoldDB" id="X1E5T8"/>
<name>X1E5T8_9ZZZZ</name>
<comment type="caution">
    <text evidence="1">The sequence shown here is derived from an EMBL/GenBank/DDBJ whole genome shotgun (WGS) entry which is preliminary data.</text>
</comment>
<accession>X1E5T8</accession>
<protein>
    <submittedName>
        <fullName evidence="1">Uncharacterized protein</fullName>
    </submittedName>
</protein>
<evidence type="ECO:0000313" key="1">
    <source>
        <dbReference type="EMBL" id="GAH27927.1"/>
    </source>
</evidence>